<sequence>MDPGCSPAHRWWARTAREWHWALSLLRHVATLAAPTGGGEARAVGPQEGENPLCQAAWSLVKGSTLAFVQYKRVPGVVNASNIPGERRIGELPVEHPLRDDVVRFLRQLHAVPAGKVGRVTPNLGRAIALGIGVVGAAAAATCNQRITNTESAGILDEFHGGAIVVGIDELHIRVGSPEHLYVPAKRLVVIPGEGVEPPEAAVLVVLPVVVAAEATQKNDQTKPPQTMQCKAHLDEMAYVYDDILNEVNGVLASSTRVKP</sequence>
<dbReference type="Proteomes" id="UP001341281">
    <property type="component" value="Chromosome 06"/>
</dbReference>
<organism evidence="2 3">
    <name type="scientific">Paspalum notatum var. saurae</name>
    <dbReference type="NCBI Taxonomy" id="547442"/>
    <lineage>
        <taxon>Eukaryota</taxon>
        <taxon>Viridiplantae</taxon>
        <taxon>Streptophyta</taxon>
        <taxon>Embryophyta</taxon>
        <taxon>Tracheophyta</taxon>
        <taxon>Spermatophyta</taxon>
        <taxon>Magnoliopsida</taxon>
        <taxon>Liliopsida</taxon>
        <taxon>Poales</taxon>
        <taxon>Poaceae</taxon>
        <taxon>PACMAD clade</taxon>
        <taxon>Panicoideae</taxon>
        <taxon>Andropogonodae</taxon>
        <taxon>Paspaleae</taxon>
        <taxon>Paspalinae</taxon>
        <taxon>Paspalum</taxon>
    </lineage>
</organism>
<keyword evidence="3" id="KW-1185">Reference proteome</keyword>
<accession>A0AAQ3TS81</accession>
<evidence type="ECO:0000313" key="2">
    <source>
        <dbReference type="EMBL" id="WVZ78765.1"/>
    </source>
</evidence>
<evidence type="ECO:0000256" key="1">
    <source>
        <dbReference type="SAM" id="SignalP"/>
    </source>
</evidence>
<feature type="chain" id="PRO_5042888156" evidence="1">
    <location>
        <begin position="42"/>
        <end position="260"/>
    </location>
</feature>
<feature type="signal peptide" evidence="1">
    <location>
        <begin position="1"/>
        <end position="41"/>
    </location>
</feature>
<evidence type="ECO:0000313" key="3">
    <source>
        <dbReference type="Proteomes" id="UP001341281"/>
    </source>
</evidence>
<reference evidence="2 3" key="1">
    <citation type="submission" date="2024-02" db="EMBL/GenBank/DDBJ databases">
        <title>High-quality chromosome-scale genome assembly of Pensacola bahiagrass (Paspalum notatum Flugge var. saurae).</title>
        <authorList>
            <person name="Vega J.M."/>
            <person name="Podio M."/>
            <person name="Orjuela J."/>
            <person name="Siena L.A."/>
            <person name="Pessino S.C."/>
            <person name="Combes M.C."/>
            <person name="Mariac C."/>
            <person name="Albertini E."/>
            <person name="Pupilli F."/>
            <person name="Ortiz J.P.A."/>
            <person name="Leblanc O."/>
        </authorList>
    </citation>
    <scope>NUCLEOTIDE SEQUENCE [LARGE SCALE GENOMIC DNA]</scope>
    <source>
        <strain evidence="2">R1</strain>
        <tissue evidence="2">Leaf</tissue>
    </source>
</reference>
<name>A0AAQ3TS81_PASNO</name>
<keyword evidence="1" id="KW-0732">Signal</keyword>
<dbReference type="AlphaFoldDB" id="A0AAQ3TS81"/>
<gene>
    <name evidence="2" type="ORF">U9M48_026421</name>
</gene>
<proteinExistence type="predicted"/>
<dbReference type="EMBL" id="CP144750">
    <property type="protein sequence ID" value="WVZ78765.1"/>
    <property type="molecule type" value="Genomic_DNA"/>
</dbReference>
<protein>
    <submittedName>
        <fullName evidence="2">Uncharacterized protein</fullName>
    </submittedName>
</protein>